<evidence type="ECO:0000313" key="2">
    <source>
        <dbReference type="Proteomes" id="UP000231553"/>
    </source>
</evidence>
<comment type="caution">
    <text evidence="1">The sequence shown here is derived from an EMBL/GenBank/DDBJ whole genome shotgun (WGS) entry which is preliminary data.</text>
</comment>
<proteinExistence type="predicted"/>
<evidence type="ECO:0000313" key="1">
    <source>
        <dbReference type="EMBL" id="PJE36567.1"/>
    </source>
</evidence>
<sequence length="112" mass="11963">QAELPPAPGLEARLWLPDAADLHVLAVAVAGSAEAIMTVNAKDFPRQLLAEEGLQRLDPDGFLHAQWLAQPELVAAAAQGVLDQANRLSGGTWEMRALLRKARLPRLGKALG</sequence>
<dbReference type="AlphaFoldDB" id="A0A2M8J1A7"/>
<dbReference type="Proteomes" id="UP000231553">
    <property type="component" value="Unassembled WGS sequence"/>
</dbReference>
<keyword evidence="2" id="KW-1185">Reference proteome</keyword>
<organism evidence="1 2">
    <name type="scientific">Pseudooceanicola lipolyticus</name>
    <dbReference type="NCBI Taxonomy" id="2029104"/>
    <lineage>
        <taxon>Bacteria</taxon>
        <taxon>Pseudomonadati</taxon>
        <taxon>Pseudomonadota</taxon>
        <taxon>Alphaproteobacteria</taxon>
        <taxon>Rhodobacterales</taxon>
        <taxon>Paracoccaceae</taxon>
        <taxon>Pseudooceanicola</taxon>
    </lineage>
</organism>
<protein>
    <submittedName>
        <fullName evidence="1">PIN domain-containing protein</fullName>
    </submittedName>
</protein>
<gene>
    <name evidence="1" type="ORF">CVM52_11250</name>
</gene>
<dbReference type="EMBL" id="PGTB01000037">
    <property type="protein sequence ID" value="PJE36567.1"/>
    <property type="molecule type" value="Genomic_DNA"/>
</dbReference>
<accession>A0A2M8J1A7</accession>
<reference evidence="1 2" key="1">
    <citation type="journal article" date="2018" name="Int. J. Syst. Evol. Microbiol.">
        <title>Pseudooceanicola lipolyticus sp. nov., a marine alphaproteobacterium, reclassification of Oceanicola flagellatus as Pseudooceanicola flagellatus comb. nov. and emended description of the genus Pseudooceanicola.</title>
        <authorList>
            <person name="Huang M.-M."/>
            <person name="Guo L.-L."/>
            <person name="Wu Y.-H."/>
            <person name="Lai Q.-L."/>
            <person name="Shao Z.-Z."/>
            <person name="Wang C.-S."/>
            <person name="Wu M."/>
            <person name="Xu X.-W."/>
        </authorList>
    </citation>
    <scope>NUCLEOTIDE SEQUENCE [LARGE SCALE GENOMIC DNA]</scope>
    <source>
        <strain evidence="1 2">157</strain>
    </source>
</reference>
<feature type="non-terminal residue" evidence="1">
    <location>
        <position position="1"/>
    </location>
</feature>
<name>A0A2M8J1A7_9RHOB</name>